<organism evidence="1 2">
    <name type="scientific">Oceaniradius stylonematis</name>
    <dbReference type="NCBI Taxonomy" id="2184161"/>
    <lineage>
        <taxon>Bacteria</taxon>
        <taxon>Pseudomonadati</taxon>
        <taxon>Pseudomonadota</taxon>
        <taxon>Alphaproteobacteria</taxon>
        <taxon>Hyphomicrobiales</taxon>
        <taxon>Ahrensiaceae</taxon>
        <taxon>Oceaniradius</taxon>
    </lineage>
</organism>
<keyword evidence="2" id="KW-1185">Reference proteome</keyword>
<gene>
    <name evidence="1" type="ORF">DEM25_001485</name>
</gene>
<dbReference type="AlphaFoldDB" id="A0A3A8AR16"/>
<dbReference type="EMBL" id="QFWV02000002">
    <property type="protein sequence ID" value="RKF08031.1"/>
    <property type="molecule type" value="Genomic_DNA"/>
</dbReference>
<evidence type="ECO:0008006" key="3">
    <source>
        <dbReference type="Google" id="ProtNLM"/>
    </source>
</evidence>
<accession>A0A3A8AR16</accession>
<evidence type="ECO:0000313" key="1">
    <source>
        <dbReference type="EMBL" id="RKF08031.1"/>
    </source>
</evidence>
<dbReference type="RefSeq" id="WP_109767997.1">
    <property type="nucleotide sequence ID" value="NZ_QFWV02000002.1"/>
</dbReference>
<comment type="caution">
    <text evidence="1">The sequence shown here is derived from an EMBL/GenBank/DDBJ whole genome shotgun (WGS) entry which is preliminary data.</text>
</comment>
<evidence type="ECO:0000313" key="2">
    <source>
        <dbReference type="Proteomes" id="UP000246132"/>
    </source>
</evidence>
<protein>
    <recommendedName>
        <fullName evidence="3">DUF1805 domain-containing protein</fullName>
    </recommendedName>
</protein>
<reference evidence="1 2" key="1">
    <citation type="journal article" date="2018" name="Int. J. Syst. Bacteriol.">
        <title>Oceaniradius stylonemae gen. nov., sp. nov., isolated from a red alga, Stylonema cornu-cervi.</title>
        <authorList>
            <person name="Jeong S."/>
        </authorList>
    </citation>
    <scope>NUCLEOTIDE SEQUENCE [LARGE SCALE GENOMIC DNA]</scope>
    <source>
        <strain evidence="1 2">StC1</strain>
    </source>
</reference>
<dbReference type="Proteomes" id="UP000246132">
    <property type="component" value="Unassembled WGS sequence"/>
</dbReference>
<name>A0A3A8AR16_9HYPH</name>
<dbReference type="OrthoDB" id="1115380at2"/>
<proteinExistence type="predicted"/>
<sequence length="130" mass="12722">MADRRTVTVGRHAVVLIDSVTQVIADDAGAIVVTGSHGGASAAGYALSVDAALYVFNDAGIGRDEAGVAGLAMLDEAGIAACAVGHMSARIGEAADTLERGTISRANGLAAAAGFLPGTALRQAIAGFAA</sequence>